<feature type="region of interest" description="Disordered" evidence="1">
    <location>
        <begin position="1"/>
        <end position="51"/>
    </location>
</feature>
<evidence type="ECO:0000256" key="1">
    <source>
        <dbReference type="SAM" id="MobiDB-lite"/>
    </source>
</evidence>
<evidence type="ECO:0000313" key="3">
    <source>
        <dbReference type="Proteomes" id="UP001066276"/>
    </source>
</evidence>
<accession>A0AAV7QXV5</accession>
<evidence type="ECO:0000313" key="2">
    <source>
        <dbReference type="EMBL" id="KAJ1145231.1"/>
    </source>
</evidence>
<dbReference type="Proteomes" id="UP001066276">
    <property type="component" value="Chromosome 6"/>
</dbReference>
<feature type="compositionally biased region" description="Low complexity" evidence="1">
    <location>
        <begin position="131"/>
        <end position="148"/>
    </location>
</feature>
<dbReference type="EMBL" id="JANPWB010000010">
    <property type="protein sequence ID" value="KAJ1145231.1"/>
    <property type="molecule type" value="Genomic_DNA"/>
</dbReference>
<dbReference type="AlphaFoldDB" id="A0AAV7QXV5"/>
<feature type="compositionally biased region" description="Polar residues" evidence="1">
    <location>
        <begin position="40"/>
        <end position="51"/>
    </location>
</feature>
<proteinExistence type="predicted"/>
<gene>
    <name evidence="2" type="ORF">NDU88_011522</name>
</gene>
<feature type="region of interest" description="Disordered" evidence="1">
    <location>
        <begin position="64"/>
        <end position="191"/>
    </location>
</feature>
<reference evidence="2" key="1">
    <citation type="journal article" date="2022" name="bioRxiv">
        <title>Sequencing and chromosome-scale assembly of the giantPleurodeles waltlgenome.</title>
        <authorList>
            <person name="Brown T."/>
            <person name="Elewa A."/>
            <person name="Iarovenko S."/>
            <person name="Subramanian E."/>
            <person name="Araus A.J."/>
            <person name="Petzold A."/>
            <person name="Susuki M."/>
            <person name="Suzuki K.-i.T."/>
            <person name="Hayashi T."/>
            <person name="Toyoda A."/>
            <person name="Oliveira C."/>
            <person name="Osipova E."/>
            <person name="Leigh N.D."/>
            <person name="Simon A."/>
            <person name="Yun M.H."/>
        </authorList>
    </citation>
    <scope>NUCLEOTIDE SEQUENCE</scope>
    <source>
        <strain evidence="2">20211129_DDA</strain>
        <tissue evidence="2">Liver</tissue>
    </source>
</reference>
<organism evidence="2 3">
    <name type="scientific">Pleurodeles waltl</name>
    <name type="common">Iberian ribbed newt</name>
    <dbReference type="NCBI Taxonomy" id="8319"/>
    <lineage>
        <taxon>Eukaryota</taxon>
        <taxon>Metazoa</taxon>
        <taxon>Chordata</taxon>
        <taxon>Craniata</taxon>
        <taxon>Vertebrata</taxon>
        <taxon>Euteleostomi</taxon>
        <taxon>Amphibia</taxon>
        <taxon>Batrachia</taxon>
        <taxon>Caudata</taxon>
        <taxon>Salamandroidea</taxon>
        <taxon>Salamandridae</taxon>
        <taxon>Pleurodelinae</taxon>
        <taxon>Pleurodeles</taxon>
    </lineage>
</organism>
<sequence>MPADLDLPSYARAPLSEGALQQHSTTPPVVRSPAAGPRVSQASTSPPNQSHLLSEVVHCQLQLGSSRGRLHHQAAREQASPTAPVPQDLQGHGVHKGRKVHGGRGPIQPLIRPPKPFSLPAQRARRERLTAGSPPSGASARAAASSQAYPREPGPQHRPQSLPPPHPKRRRDSPGVPPKSSPASTACRRNK</sequence>
<name>A0AAV7QXV5_PLEWA</name>
<comment type="caution">
    <text evidence="2">The sequence shown here is derived from an EMBL/GenBank/DDBJ whole genome shotgun (WGS) entry which is preliminary data.</text>
</comment>
<feature type="compositionally biased region" description="Basic residues" evidence="1">
    <location>
        <begin position="93"/>
        <end position="102"/>
    </location>
</feature>
<protein>
    <submittedName>
        <fullName evidence="2">Uncharacterized protein</fullName>
    </submittedName>
</protein>
<keyword evidence="3" id="KW-1185">Reference proteome</keyword>